<name>G2J834_9BURK</name>
<evidence type="ECO:0000313" key="2">
    <source>
        <dbReference type="Proteomes" id="UP000054051"/>
    </source>
</evidence>
<proteinExistence type="predicted"/>
<sequence>MSAHAVLTGTDAVLFGLDWVPLSGEMSEKDEVRHAVRERNAAWQVRYAGDQAVLYGFLARENQPQRLRRRDRMICASLLLATLPTVASNAIWLEIDGAQARMAVLKDGLPLPFGDFAGLLTEARERIQRIEADAGSGMTFALYGNDGATGTIPLSLDALLREADVPAATLMRVRKGVNKPLLLLGLCMAALLAKYAGSSLFNTSKPLPLPKKQADPVAAYLKALPSLLASAGMPVSAAAAAMHGDWHIETLQGGWRLSKLICTLPECVYDWTVEGGNNEALRRAMGDADIDFELDGRTARVYVPNAPLVASRPFTLERLPHWSDFKEKTGSFLQDLQLLGVRFHFSTPRRLGSEGSAAVQIPSSALPARFKAPKTGAFTIIGPAALFEEIVSRLPDSMTLTSMTLTLDGIDPKFQLQGAYYVKD</sequence>
<gene>
    <name evidence="1" type="ORF">CAGGBEG34_190102</name>
</gene>
<reference evidence="1 2" key="1">
    <citation type="submission" date="2011-08" db="EMBL/GenBank/DDBJ databases">
        <title>The genome of the obligate endobacterium of an arbuscular mycorrhizal fungus reveals an interphylum network of nutritional interactions.</title>
        <authorList>
            <person name="Ghignone S."/>
            <person name="Salvioli A."/>
            <person name="Anca I."/>
            <person name="Lumini E."/>
            <person name="Ortu G."/>
            <person name="Petiti L."/>
            <person name="Cruveiller S."/>
            <person name="Bianciotto V."/>
            <person name="Piffanelli P."/>
            <person name="Lanfranco L."/>
            <person name="Bonfante P."/>
        </authorList>
    </citation>
    <scope>NUCLEOTIDE SEQUENCE [LARGE SCALE GENOMIC DNA]</scope>
    <source>
        <strain evidence="1 2">BEG34</strain>
    </source>
</reference>
<dbReference type="AlphaFoldDB" id="G2J834"/>
<keyword evidence="2" id="KW-1185">Reference proteome</keyword>
<accession>G2J834</accession>
<protein>
    <submittedName>
        <fullName evidence="1">Putative PilO-like pilus assembly protein</fullName>
    </submittedName>
</protein>
<dbReference type="RefSeq" id="WP_006682187.1">
    <property type="nucleotide sequence ID" value="NZ_CAFB01000035.1"/>
</dbReference>
<comment type="caution">
    <text evidence="1">The sequence shown here is derived from an EMBL/GenBank/DDBJ whole genome shotgun (WGS) entry which is preliminary data.</text>
</comment>
<organism evidence="1 2">
    <name type="scientific">Candidatus Glomeribacter gigasporarum BEG34</name>
    <dbReference type="NCBI Taxonomy" id="1070319"/>
    <lineage>
        <taxon>Bacteria</taxon>
        <taxon>Pseudomonadati</taxon>
        <taxon>Pseudomonadota</taxon>
        <taxon>Betaproteobacteria</taxon>
        <taxon>Burkholderiales</taxon>
        <taxon>Burkholderiaceae</taxon>
        <taxon>Candidatus Glomeribacter</taxon>
    </lineage>
</organism>
<dbReference type="Proteomes" id="UP000054051">
    <property type="component" value="Unassembled WGS sequence"/>
</dbReference>
<dbReference type="EMBL" id="CAFB01000035">
    <property type="protein sequence ID" value="CCD28931.1"/>
    <property type="molecule type" value="Genomic_DNA"/>
</dbReference>
<evidence type="ECO:0000313" key="1">
    <source>
        <dbReference type="EMBL" id="CCD28931.1"/>
    </source>
</evidence>
<dbReference type="STRING" id="1070319.CAGGBEG34_190102"/>
<dbReference type="OrthoDB" id="8968970at2"/>